<evidence type="ECO:0000313" key="2">
    <source>
        <dbReference type="Proteomes" id="UP000254925"/>
    </source>
</evidence>
<organism evidence="1 2">
    <name type="scientific">Microvirga subterranea</name>
    <dbReference type="NCBI Taxonomy" id="186651"/>
    <lineage>
        <taxon>Bacteria</taxon>
        <taxon>Pseudomonadati</taxon>
        <taxon>Pseudomonadota</taxon>
        <taxon>Alphaproteobacteria</taxon>
        <taxon>Hyphomicrobiales</taxon>
        <taxon>Methylobacteriaceae</taxon>
        <taxon>Microvirga</taxon>
    </lineage>
</organism>
<sequence>MRGNGSLDPIEHIFDPPCIFSEISMATACLVAELQNNLAGQLSPYIVVSVHIHIHSYG</sequence>
<dbReference type="EMBL" id="QQBB01000006">
    <property type="protein sequence ID" value="RDI57779.1"/>
    <property type="molecule type" value="Genomic_DNA"/>
</dbReference>
<evidence type="ECO:0000313" key="1">
    <source>
        <dbReference type="EMBL" id="RDI57779.1"/>
    </source>
</evidence>
<protein>
    <submittedName>
        <fullName evidence="1">Uncharacterized protein</fullName>
    </submittedName>
</protein>
<proteinExistence type="predicted"/>
<reference evidence="1 2" key="1">
    <citation type="submission" date="2018-07" db="EMBL/GenBank/DDBJ databases">
        <title>Genomic Encyclopedia of Type Strains, Phase IV (KMG-IV): sequencing the most valuable type-strain genomes for metagenomic binning, comparative biology and taxonomic classification.</title>
        <authorList>
            <person name="Goeker M."/>
        </authorList>
    </citation>
    <scope>NUCLEOTIDE SEQUENCE [LARGE SCALE GENOMIC DNA]</scope>
    <source>
        <strain evidence="1 2">DSM 14364</strain>
    </source>
</reference>
<comment type="caution">
    <text evidence="1">The sequence shown here is derived from an EMBL/GenBank/DDBJ whole genome shotgun (WGS) entry which is preliminary data.</text>
</comment>
<gene>
    <name evidence="1" type="ORF">DES45_10691</name>
</gene>
<dbReference type="Proteomes" id="UP000254925">
    <property type="component" value="Unassembled WGS sequence"/>
</dbReference>
<dbReference type="AlphaFoldDB" id="A0A370HMM9"/>
<name>A0A370HMM9_9HYPH</name>
<keyword evidence="2" id="KW-1185">Reference proteome</keyword>
<accession>A0A370HMM9</accession>